<reference evidence="2" key="1">
    <citation type="submission" date="2020-02" db="EMBL/GenBank/DDBJ databases">
        <authorList>
            <person name="Meier V. D."/>
        </authorList>
    </citation>
    <scope>NUCLEOTIDE SEQUENCE</scope>
    <source>
        <strain evidence="2">AVDCRST_MAG44</strain>
    </source>
</reference>
<gene>
    <name evidence="2" type="ORF">AVDCRST_MAG44-63</name>
</gene>
<accession>A0A6J4S8K2</accession>
<organism evidence="2">
    <name type="scientific">uncultured Sphingomonas sp</name>
    <dbReference type="NCBI Taxonomy" id="158754"/>
    <lineage>
        <taxon>Bacteria</taxon>
        <taxon>Pseudomonadati</taxon>
        <taxon>Pseudomonadota</taxon>
        <taxon>Alphaproteobacteria</taxon>
        <taxon>Sphingomonadales</taxon>
        <taxon>Sphingomonadaceae</taxon>
        <taxon>Sphingomonas</taxon>
        <taxon>environmental samples</taxon>
    </lineage>
</organism>
<name>A0A6J4S8K2_9SPHN</name>
<dbReference type="Gene3D" id="1.25.40.10">
    <property type="entry name" value="Tetratricopeptide repeat domain"/>
    <property type="match status" value="1"/>
</dbReference>
<dbReference type="InterPro" id="IPR011990">
    <property type="entry name" value="TPR-like_helical_dom_sf"/>
</dbReference>
<feature type="signal peptide" evidence="1">
    <location>
        <begin position="1"/>
        <end position="18"/>
    </location>
</feature>
<sequence length="229" mass="23313">MILAIAAVVFAGVPAATACPKVVTPEALVCRALDAQKTGNAEASALAFEEAAKASSATAPATARMWAAAGNMWIAADQPGKAAVALDRALAGTGLRAEQRGEALLDRARAAEAQNDLKTARARSNEAAATIAADPFLWYFSAALAIREGDKATAQAAINKALALAPTDPTILFEAGHVAHFLGDDGKARSYWARAAASDPNGASVKAAAKAAELLGVTPTVKSEAQPPR</sequence>
<dbReference type="EMBL" id="CADCVY010000004">
    <property type="protein sequence ID" value="CAA9487979.1"/>
    <property type="molecule type" value="Genomic_DNA"/>
</dbReference>
<evidence type="ECO:0000313" key="2">
    <source>
        <dbReference type="EMBL" id="CAA9487979.1"/>
    </source>
</evidence>
<feature type="chain" id="PRO_5026838275" evidence="1">
    <location>
        <begin position="19"/>
        <end position="229"/>
    </location>
</feature>
<protein>
    <submittedName>
        <fullName evidence="2">Uncharacterized protein</fullName>
    </submittedName>
</protein>
<proteinExistence type="predicted"/>
<dbReference type="SUPFAM" id="SSF48452">
    <property type="entry name" value="TPR-like"/>
    <property type="match status" value="1"/>
</dbReference>
<dbReference type="AlphaFoldDB" id="A0A6J4S8K2"/>
<evidence type="ECO:0000256" key="1">
    <source>
        <dbReference type="SAM" id="SignalP"/>
    </source>
</evidence>
<keyword evidence="1" id="KW-0732">Signal</keyword>